<accession>A0ABT7UZ90</accession>
<name>A0ABT7UZ90_9LACO</name>
<sequence>QEKHGLDGPRQWTSKYTGREIDRDLNASRNILEWALNPEKHIKLKDYPALKPSSLVTIN</sequence>
<protein>
    <submittedName>
        <fullName evidence="1">Transposase</fullName>
    </submittedName>
</protein>
<feature type="non-terminal residue" evidence="1">
    <location>
        <position position="1"/>
    </location>
</feature>
<dbReference type="Proteomes" id="UP001529343">
    <property type="component" value="Unassembled WGS sequence"/>
</dbReference>
<organism evidence="1 2">
    <name type="scientific">Limosilactobacillus pontis</name>
    <dbReference type="NCBI Taxonomy" id="35787"/>
    <lineage>
        <taxon>Bacteria</taxon>
        <taxon>Bacillati</taxon>
        <taxon>Bacillota</taxon>
        <taxon>Bacilli</taxon>
        <taxon>Lactobacillales</taxon>
        <taxon>Lactobacillaceae</taxon>
        <taxon>Limosilactobacillus</taxon>
    </lineage>
</organism>
<proteinExistence type="predicted"/>
<comment type="caution">
    <text evidence="1">The sequence shown here is derived from an EMBL/GenBank/DDBJ whole genome shotgun (WGS) entry which is preliminary data.</text>
</comment>
<reference evidence="2" key="1">
    <citation type="submission" date="2023-06" db="EMBL/GenBank/DDBJ databases">
        <title>Identification and characterization of horizontal gene transfer across gut microbiota members of farm animals based on homology search.</title>
        <authorList>
            <person name="Zeman M."/>
            <person name="Kubasova T."/>
            <person name="Jahodarova E."/>
            <person name="Nykrynova M."/>
            <person name="Rychlik I."/>
        </authorList>
    </citation>
    <scope>NUCLEOTIDE SEQUENCE [LARGE SCALE GENOMIC DNA]</scope>
    <source>
        <strain evidence="2">161_Gplus</strain>
    </source>
</reference>
<gene>
    <name evidence="1" type="ORF">QUW44_04295</name>
</gene>
<evidence type="ECO:0000313" key="2">
    <source>
        <dbReference type="Proteomes" id="UP001529343"/>
    </source>
</evidence>
<keyword evidence="2" id="KW-1185">Reference proteome</keyword>
<evidence type="ECO:0000313" key="1">
    <source>
        <dbReference type="EMBL" id="MDM8266387.1"/>
    </source>
</evidence>
<dbReference type="EMBL" id="JAUDDW010000012">
    <property type="protein sequence ID" value="MDM8266387.1"/>
    <property type="molecule type" value="Genomic_DNA"/>
</dbReference>